<accession>A0A242A3X8</accession>
<feature type="domain" description="N-acetyltransferase" evidence="1">
    <location>
        <begin position="1"/>
        <end position="146"/>
    </location>
</feature>
<dbReference type="CDD" id="cd04301">
    <property type="entry name" value="NAT_SF"/>
    <property type="match status" value="1"/>
</dbReference>
<dbReference type="InterPro" id="IPR016181">
    <property type="entry name" value="Acyl_CoA_acyltransferase"/>
</dbReference>
<dbReference type="PANTHER" id="PTHR43072">
    <property type="entry name" value="N-ACETYLTRANSFERASE"/>
    <property type="match status" value="1"/>
</dbReference>
<dbReference type="PROSITE" id="PS51186">
    <property type="entry name" value="GNAT"/>
    <property type="match status" value="1"/>
</dbReference>
<dbReference type="OrthoDB" id="9789053at2"/>
<name>A0A242A3X8_9ENTE</name>
<dbReference type="STRING" id="1834191.A5886_000824"/>
<sequence>MDYQVLQIQDDQWLSAAEEIDKADWKAAHFLAKKMRNHEFLSWEGVVAAVDNGKIVGFCSFVEKDIIDNVPYTPYIAIVYVDPTYRGKHISQQLVRIAEEQLAKNGFEKVYIATQHQGLYEKSGYQQIDQAPDQFGRDMRILKKSI</sequence>
<dbReference type="Proteomes" id="UP000195043">
    <property type="component" value="Unassembled WGS sequence"/>
</dbReference>
<dbReference type="RefSeq" id="WP_086273773.1">
    <property type="nucleotide sequence ID" value="NZ_NGKU01000001.1"/>
</dbReference>
<dbReference type="SUPFAM" id="SSF55729">
    <property type="entry name" value="Acyl-CoA N-acyltransferases (Nat)"/>
    <property type="match status" value="1"/>
</dbReference>
<dbReference type="Gene3D" id="3.40.630.30">
    <property type="match status" value="1"/>
</dbReference>
<dbReference type="GO" id="GO:0016747">
    <property type="term" value="F:acyltransferase activity, transferring groups other than amino-acyl groups"/>
    <property type="evidence" value="ECO:0007669"/>
    <property type="project" value="InterPro"/>
</dbReference>
<dbReference type="AlphaFoldDB" id="A0A242A3X8"/>
<keyword evidence="3" id="KW-1185">Reference proteome</keyword>
<protein>
    <recommendedName>
        <fullName evidence="1">N-acetyltransferase domain-containing protein</fullName>
    </recommendedName>
</protein>
<dbReference type="EMBL" id="NGKU01000001">
    <property type="protein sequence ID" value="OTN75748.1"/>
    <property type="molecule type" value="Genomic_DNA"/>
</dbReference>
<dbReference type="InterPro" id="IPR000182">
    <property type="entry name" value="GNAT_dom"/>
</dbReference>
<evidence type="ECO:0000313" key="3">
    <source>
        <dbReference type="Proteomes" id="UP000195043"/>
    </source>
</evidence>
<reference evidence="2 3" key="1">
    <citation type="submission" date="2017-05" db="EMBL/GenBank/DDBJ databases">
        <title>The Genome Sequence of Enterococcus sp. 8G7_MSG3316.</title>
        <authorList>
            <consortium name="The Broad Institute Genomics Platform"/>
            <consortium name="The Broad Institute Genomic Center for Infectious Diseases"/>
            <person name="Earl A."/>
            <person name="Manson A."/>
            <person name="Schwartman J."/>
            <person name="Gilmore M."/>
            <person name="Abouelleil A."/>
            <person name="Cao P."/>
            <person name="Chapman S."/>
            <person name="Cusick C."/>
            <person name="Shea T."/>
            <person name="Young S."/>
            <person name="Neafsey D."/>
            <person name="Nusbaum C."/>
            <person name="Birren B."/>
        </authorList>
    </citation>
    <scope>NUCLEOTIDE SEQUENCE [LARGE SCALE GENOMIC DNA]</scope>
    <source>
        <strain evidence="2 3">8G7_MSG3316</strain>
    </source>
</reference>
<evidence type="ECO:0000313" key="2">
    <source>
        <dbReference type="EMBL" id="OTN75748.1"/>
    </source>
</evidence>
<gene>
    <name evidence="2" type="ORF">A5886_000824</name>
</gene>
<dbReference type="Pfam" id="PF00583">
    <property type="entry name" value="Acetyltransf_1"/>
    <property type="match status" value="1"/>
</dbReference>
<comment type="caution">
    <text evidence="2">The sequence shown here is derived from an EMBL/GenBank/DDBJ whole genome shotgun (WGS) entry which is preliminary data.</text>
</comment>
<proteinExistence type="predicted"/>
<organism evidence="2 3">
    <name type="scientific">Candidatus Enterococcus testudinis</name>
    <dbReference type="NCBI Taxonomy" id="1834191"/>
    <lineage>
        <taxon>Bacteria</taxon>
        <taxon>Bacillati</taxon>
        <taxon>Bacillota</taxon>
        <taxon>Bacilli</taxon>
        <taxon>Lactobacillales</taxon>
        <taxon>Enterococcaceae</taxon>
        <taxon>Enterococcus</taxon>
    </lineage>
</organism>
<evidence type="ECO:0000259" key="1">
    <source>
        <dbReference type="PROSITE" id="PS51186"/>
    </source>
</evidence>